<dbReference type="PROSITE" id="PS50294">
    <property type="entry name" value="WD_REPEATS_REGION"/>
    <property type="match status" value="1"/>
</dbReference>
<feature type="domain" description="Leucine-rich repeat and WD repeat-containing protein 1 WD" evidence="8">
    <location>
        <begin position="180"/>
        <end position="527"/>
    </location>
</feature>
<evidence type="ECO:0000256" key="4">
    <source>
        <dbReference type="ARBA" id="ARBA00022614"/>
    </source>
</evidence>
<feature type="non-terminal residue" evidence="9">
    <location>
        <position position="1"/>
    </location>
</feature>
<dbReference type="InterPro" id="IPR001680">
    <property type="entry name" value="WD40_rpt"/>
</dbReference>
<dbReference type="Pfam" id="PF23215">
    <property type="entry name" value="WD_LRWD1"/>
    <property type="match status" value="1"/>
</dbReference>
<evidence type="ECO:0000259" key="8">
    <source>
        <dbReference type="Pfam" id="PF23215"/>
    </source>
</evidence>
<keyword evidence="5" id="KW-0677">Repeat</keyword>
<dbReference type="OrthoDB" id="7318948at2759"/>
<organism evidence="9">
    <name type="scientific">Hydra vulgaris</name>
    <name type="common">Hydra</name>
    <name type="synonym">Hydra attenuata</name>
    <dbReference type="NCBI Taxonomy" id="6087"/>
    <lineage>
        <taxon>Eukaryota</taxon>
        <taxon>Metazoa</taxon>
        <taxon>Cnidaria</taxon>
        <taxon>Hydrozoa</taxon>
        <taxon>Hydroidolina</taxon>
        <taxon>Anthoathecata</taxon>
        <taxon>Aplanulata</taxon>
        <taxon>Hydridae</taxon>
        <taxon>Hydra</taxon>
    </lineage>
</organism>
<gene>
    <name evidence="9" type="primary">LRWD1</name>
</gene>
<dbReference type="PROSITE" id="PS50082">
    <property type="entry name" value="WD_REPEATS_2"/>
    <property type="match status" value="1"/>
</dbReference>
<dbReference type="EMBL" id="HAAD01000521">
    <property type="protein sequence ID" value="CDG66753.1"/>
    <property type="molecule type" value="mRNA"/>
</dbReference>
<comment type="subcellular location">
    <subcellularLocation>
        <location evidence="1">Chromosome</location>
    </subcellularLocation>
</comment>
<dbReference type="Gene3D" id="2.130.10.10">
    <property type="entry name" value="YVTN repeat-like/Quinoprotein amine dehydrogenase"/>
    <property type="match status" value="1"/>
</dbReference>
<dbReference type="SMART" id="SM00320">
    <property type="entry name" value="WD40"/>
    <property type="match status" value="5"/>
</dbReference>
<dbReference type="PROSITE" id="PS00678">
    <property type="entry name" value="WD_REPEATS_1"/>
    <property type="match status" value="1"/>
</dbReference>
<dbReference type="GO" id="GO:0005694">
    <property type="term" value="C:chromosome"/>
    <property type="evidence" value="ECO:0007669"/>
    <property type="project" value="UniProtKB-SubCell"/>
</dbReference>
<keyword evidence="3 7" id="KW-0853">WD repeat</keyword>
<reference evidence="9" key="1">
    <citation type="journal article" date="2013" name="Genome Biol. Evol.">
        <title>Punctuated emergences of genetic and phenotypic innovations in eumetazoan, bilaterian, euteleostome, and hominidae ancestors.</title>
        <authorList>
            <person name="Wenger Y."/>
            <person name="Galliot B."/>
        </authorList>
    </citation>
    <scope>NUCLEOTIDE SEQUENCE</scope>
    <source>
        <tissue evidence="9">Whole animals</tissue>
    </source>
</reference>
<dbReference type="PANTHER" id="PTHR24370:SF10">
    <property type="entry name" value="LEUCINE-RICH REPEAT AND WD REPEAT-CONTAINING PROTEIN 1"/>
    <property type="match status" value="1"/>
</dbReference>
<keyword evidence="4" id="KW-0433">Leucine-rich repeat</keyword>
<evidence type="ECO:0000256" key="1">
    <source>
        <dbReference type="ARBA" id="ARBA00004286"/>
    </source>
</evidence>
<evidence type="ECO:0000256" key="6">
    <source>
        <dbReference type="ARBA" id="ARBA00022853"/>
    </source>
</evidence>
<sequence>MEKTSSGKNNNICFSRFHLFGQYNHKLNESKFGQYNHKLNELKFGQYNHKLNESKFGQYNHKLNELKLGQYNHKLNESKFGQYNHKLNELKFGQYNHKLNESKFGQYNHKLNELKLGQYNHKLNESKFGQYNHKLNELKLGQYNHKLNELKFAPPVKKARQQKKSTPNILSKLKNELQLTWLLQTHSKENNPNDWSTKVWMCEFEPDKDSSGLTTEIVATCGGDSICFINCETGLVHKKYKQQEEVFYCIAWTVLPCRTFDGVGERKETLLAAAGVLGDIILINTEKLVCYRRIMHHKKPVDALIFHPMKPHWLFSGSEDGTIVLWDIGLPFITDDPSVKKKLTLHSSHSTIRQVAICPHGKIIFGACDDGLYAWNISEIEDKTELKAEYSFRFNSKSKPLDSANCINNNLIAVKRIAEGSILIFRSESEFLKDDAYLVQTLVWRKTKTPFLKFHYNAGSNILSSGDDEGTIWLYELKLEKKGKSKVDYERLVCSHNHTKIFNHVAISNPPNYVAAVSDTNVVALWKSS</sequence>
<dbReference type="AlphaFoldDB" id="T2M3A6"/>
<dbReference type="InterPro" id="IPR056160">
    <property type="entry name" value="WD_LRWD1"/>
</dbReference>
<dbReference type="InterPro" id="IPR015943">
    <property type="entry name" value="WD40/YVTN_repeat-like_dom_sf"/>
</dbReference>
<dbReference type="InterPro" id="IPR019775">
    <property type="entry name" value="WD40_repeat_CS"/>
</dbReference>
<dbReference type="InterPro" id="IPR052489">
    <property type="entry name" value="LRWD1"/>
</dbReference>
<keyword evidence="6" id="KW-0156">Chromatin regulator</keyword>
<evidence type="ECO:0000256" key="5">
    <source>
        <dbReference type="ARBA" id="ARBA00022737"/>
    </source>
</evidence>
<dbReference type="SUPFAM" id="SSF50978">
    <property type="entry name" value="WD40 repeat-like"/>
    <property type="match status" value="1"/>
</dbReference>
<evidence type="ECO:0000256" key="3">
    <source>
        <dbReference type="ARBA" id="ARBA00022574"/>
    </source>
</evidence>
<accession>T2M3A6</accession>
<proteinExistence type="evidence at transcript level"/>
<name>T2M3A6_HYDVU</name>
<evidence type="ECO:0000256" key="2">
    <source>
        <dbReference type="ARBA" id="ARBA00022454"/>
    </source>
</evidence>
<keyword evidence="2" id="KW-0158">Chromosome</keyword>
<dbReference type="InterPro" id="IPR036322">
    <property type="entry name" value="WD40_repeat_dom_sf"/>
</dbReference>
<feature type="repeat" description="WD" evidence="7">
    <location>
        <begin position="294"/>
        <end position="328"/>
    </location>
</feature>
<evidence type="ECO:0000256" key="7">
    <source>
        <dbReference type="PROSITE-ProRule" id="PRU00221"/>
    </source>
</evidence>
<protein>
    <submittedName>
        <fullName evidence="9">Leucine-rich repeat and WD repeat-containing protein 1</fullName>
    </submittedName>
</protein>
<evidence type="ECO:0000313" key="9">
    <source>
        <dbReference type="EMBL" id="CDG66753.1"/>
    </source>
</evidence>
<dbReference type="GO" id="GO:0006325">
    <property type="term" value="P:chromatin organization"/>
    <property type="evidence" value="ECO:0007669"/>
    <property type="project" value="UniProtKB-KW"/>
</dbReference>
<dbReference type="PANTHER" id="PTHR24370">
    <property type="entry name" value="OPTICIN"/>
    <property type="match status" value="1"/>
</dbReference>